<feature type="chain" id="PRO_5045595455" description="MOSC domain-containing protein" evidence="1">
    <location>
        <begin position="23"/>
        <end position="442"/>
    </location>
</feature>
<reference evidence="3 4" key="1">
    <citation type="journal article" date="2024" name="Commun. Biol.">
        <title>Comparative genomic analysis of thermophilic fungi reveals convergent evolutionary adaptations and gene losses.</title>
        <authorList>
            <person name="Steindorff A.S."/>
            <person name="Aguilar-Pontes M.V."/>
            <person name="Robinson A.J."/>
            <person name="Andreopoulos B."/>
            <person name="LaButti K."/>
            <person name="Kuo A."/>
            <person name="Mondo S."/>
            <person name="Riley R."/>
            <person name="Otillar R."/>
            <person name="Haridas S."/>
            <person name="Lipzen A."/>
            <person name="Grimwood J."/>
            <person name="Schmutz J."/>
            <person name="Clum A."/>
            <person name="Reid I.D."/>
            <person name="Moisan M.C."/>
            <person name="Butler G."/>
            <person name="Nguyen T.T.M."/>
            <person name="Dewar K."/>
            <person name="Conant G."/>
            <person name="Drula E."/>
            <person name="Henrissat B."/>
            <person name="Hansel C."/>
            <person name="Singer S."/>
            <person name="Hutchinson M.I."/>
            <person name="de Vries R.P."/>
            <person name="Natvig D.O."/>
            <person name="Powell A.J."/>
            <person name="Tsang A."/>
            <person name="Grigoriev I.V."/>
        </authorList>
    </citation>
    <scope>NUCLEOTIDE SEQUENCE [LARGE SCALE GENOMIC DNA]</scope>
    <source>
        <strain evidence="3 4">ATCC 24622</strain>
    </source>
</reference>
<dbReference type="SUPFAM" id="SSF50800">
    <property type="entry name" value="PK beta-barrel domain-like"/>
    <property type="match status" value="1"/>
</dbReference>
<organism evidence="3 4">
    <name type="scientific">Phialemonium thermophilum</name>
    <dbReference type="NCBI Taxonomy" id="223376"/>
    <lineage>
        <taxon>Eukaryota</taxon>
        <taxon>Fungi</taxon>
        <taxon>Dikarya</taxon>
        <taxon>Ascomycota</taxon>
        <taxon>Pezizomycotina</taxon>
        <taxon>Sordariomycetes</taxon>
        <taxon>Sordariomycetidae</taxon>
        <taxon>Cephalothecales</taxon>
        <taxon>Cephalothecaceae</taxon>
        <taxon>Phialemonium</taxon>
    </lineage>
</organism>
<dbReference type="PANTHER" id="PTHR14237:SF23">
    <property type="entry name" value="MOSC DOMAIN PROTEIN (AFU_ORTHOLOGUE AFUA_7G05900)"/>
    <property type="match status" value="1"/>
</dbReference>
<dbReference type="Proteomes" id="UP001586593">
    <property type="component" value="Unassembled WGS sequence"/>
</dbReference>
<dbReference type="Pfam" id="PF03476">
    <property type="entry name" value="MOSC_N"/>
    <property type="match status" value="1"/>
</dbReference>
<accession>A0ABR3XUV8</accession>
<evidence type="ECO:0000259" key="2">
    <source>
        <dbReference type="PROSITE" id="PS51340"/>
    </source>
</evidence>
<dbReference type="EMBL" id="JAZHXJ010000043">
    <property type="protein sequence ID" value="KAL1879358.1"/>
    <property type="molecule type" value="Genomic_DNA"/>
</dbReference>
<dbReference type="InterPro" id="IPR005302">
    <property type="entry name" value="MoCF_Sase_C"/>
</dbReference>
<dbReference type="Pfam" id="PF03473">
    <property type="entry name" value="MOSC"/>
    <property type="match status" value="1"/>
</dbReference>
<evidence type="ECO:0000313" key="4">
    <source>
        <dbReference type="Proteomes" id="UP001586593"/>
    </source>
</evidence>
<feature type="domain" description="MOSC" evidence="2">
    <location>
        <begin position="267"/>
        <end position="432"/>
    </location>
</feature>
<dbReference type="InterPro" id="IPR005303">
    <property type="entry name" value="MOCOS_middle"/>
</dbReference>
<gene>
    <name evidence="3" type="ORF">VTK73DRAFT_7089</name>
</gene>
<keyword evidence="1" id="KW-0732">Signal</keyword>
<keyword evidence="4" id="KW-1185">Reference proteome</keyword>
<protein>
    <recommendedName>
        <fullName evidence="2">MOSC domain-containing protein</fullName>
    </recommendedName>
</protein>
<evidence type="ECO:0000313" key="3">
    <source>
        <dbReference type="EMBL" id="KAL1879358.1"/>
    </source>
</evidence>
<dbReference type="InterPro" id="IPR011037">
    <property type="entry name" value="Pyrv_Knase-like_insert_dom_sf"/>
</dbReference>
<proteinExistence type="predicted"/>
<evidence type="ECO:0000256" key="1">
    <source>
        <dbReference type="SAM" id="SignalP"/>
    </source>
</evidence>
<feature type="signal peptide" evidence="1">
    <location>
        <begin position="1"/>
        <end position="22"/>
    </location>
</feature>
<name>A0ABR3XUV8_9PEZI</name>
<dbReference type="PANTHER" id="PTHR14237">
    <property type="entry name" value="MOLYBDOPTERIN COFACTOR SULFURASE MOSC"/>
    <property type="match status" value="1"/>
</dbReference>
<dbReference type="PROSITE" id="PS51340">
    <property type="entry name" value="MOSC"/>
    <property type="match status" value="1"/>
</dbReference>
<sequence length="442" mass="49728">MDVSSVLLVFFTICVFFLPVLALLPPIPPSLGEALQSTHIKVGIERPRRLRKRIQTVTSGTSGAVSSGPAKISSLWIYPVKSCKGIEVARSKVLPAGLEFDRLFTFAQLRSPFPVGLVASEEEKSQHKWEFITQRQFPLLATVQVDLYVPDATKASSFSSTAERLGDPYVILRFPWRDAGWRGSLSWVASKIRHGIHGQPEKEILLPVTFPSAEEIKQQGYTFEPVRIWKDTVRALNMEKELPPELRLYLGVSNRLGLFRVDPGALREVYRCAPSAADAGYQPVTGFQDAYPLHMLNLASVRDLDSKIAKDKKIPSLDPRRFRPNIIIDGPSAYDEDTWKKVRFRDSSGKGQDMTMHVSCRTVRCKMPNVDQDDGFRHPVEPDKSLRKYREVDEGAPHLGCLGMQLTPLFEDTKTGHGMEGWLEAGMAVEVVERGTHRYIRQ</sequence>
<comment type="caution">
    <text evidence="3">The sequence shown here is derived from an EMBL/GenBank/DDBJ whole genome shotgun (WGS) entry which is preliminary data.</text>
</comment>